<keyword evidence="9" id="KW-1185">Reference proteome</keyword>
<keyword evidence="4 6" id="KW-0378">Hydrolase</keyword>
<sequence>MIYLDSCALIKLIVPEPLSVALLGYLDTRAEPLVSSELAFVEVHRALTRVGVAEDVRAVADQVLDGITQLPLAPVVRQAAVLPGRYLRSLDALHLATALRVPTTHFVSYDKRLNQAAELAGLEVRAPGWPSTAGPGAVQSA</sequence>
<keyword evidence="6" id="KW-0800">Toxin</keyword>
<organism evidence="8 9">
    <name type="scientific">Crossiella equi</name>
    <dbReference type="NCBI Taxonomy" id="130796"/>
    <lineage>
        <taxon>Bacteria</taxon>
        <taxon>Bacillati</taxon>
        <taxon>Actinomycetota</taxon>
        <taxon>Actinomycetes</taxon>
        <taxon>Pseudonocardiales</taxon>
        <taxon>Pseudonocardiaceae</taxon>
        <taxon>Crossiella</taxon>
    </lineage>
</organism>
<evidence type="ECO:0000256" key="3">
    <source>
        <dbReference type="ARBA" id="ARBA00022723"/>
    </source>
</evidence>
<keyword evidence="3 6" id="KW-0479">Metal-binding</keyword>
<dbReference type="RefSeq" id="WP_086789222.1">
    <property type="nucleotide sequence ID" value="NZ_JAGIOO010000001.1"/>
</dbReference>
<gene>
    <name evidence="6" type="primary">vapC</name>
    <name evidence="8" type="ORF">JOF53_002994</name>
</gene>
<feature type="binding site" evidence="6">
    <location>
        <position position="91"/>
    </location>
    <ligand>
        <name>Mg(2+)</name>
        <dbReference type="ChEBI" id="CHEBI:18420"/>
    </ligand>
</feature>
<accession>A0ABS5ACY2</accession>
<dbReference type="InterPro" id="IPR022907">
    <property type="entry name" value="VapC_family"/>
</dbReference>
<evidence type="ECO:0000259" key="7">
    <source>
        <dbReference type="Pfam" id="PF01850"/>
    </source>
</evidence>
<keyword evidence="5 6" id="KW-0460">Magnesium</keyword>
<dbReference type="Pfam" id="PF01850">
    <property type="entry name" value="PIN"/>
    <property type="match status" value="1"/>
</dbReference>
<comment type="similarity">
    <text evidence="6">Belongs to the PINc/VapC protein family.</text>
</comment>
<name>A0ABS5ACY2_9PSEU</name>
<dbReference type="HAMAP" id="MF_00265">
    <property type="entry name" value="VapC_Nob1"/>
    <property type="match status" value="1"/>
</dbReference>
<feature type="domain" description="PIN" evidence="7">
    <location>
        <begin position="2"/>
        <end position="118"/>
    </location>
</feature>
<dbReference type="InterPro" id="IPR029060">
    <property type="entry name" value="PIN-like_dom_sf"/>
</dbReference>
<comment type="function">
    <text evidence="6">Toxic component of a toxin-antitoxin (TA) system. An RNase.</text>
</comment>
<protein>
    <recommendedName>
        <fullName evidence="6">Ribonuclease VapC</fullName>
        <shortName evidence="6">RNase VapC</shortName>
        <ecNumber evidence="6">3.1.-.-</ecNumber>
    </recommendedName>
    <alternativeName>
        <fullName evidence="6">Toxin VapC</fullName>
    </alternativeName>
</protein>
<evidence type="ECO:0000313" key="8">
    <source>
        <dbReference type="EMBL" id="MBP2474122.1"/>
    </source>
</evidence>
<evidence type="ECO:0000256" key="5">
    <source>
        <dbReference type="ARBA" id="ARBA00022842"/>
    </source>
</evidence>
<evidence type="ECO:0000256" key="4">
    <source>
        <dbReference type="ARBA" id="ARBA00022801"/>
    </source>
</evidence>
<dbReference type="SUPFAM" id="SSF88723">
    <property type="entry name" value="PIN domain-like"/>
    <property type="match status" value="1"/>
</dbReference>
<comment type="caution">
    <text evidence="8">The sequence shown here is derived from an EMBL/GenBank/DDBJ whole genome shotgun (WGS) entry which is preliminary data.</text>
</comment>
<evidence type="ECO:0000256" key="2">
    <source>
        <dbReference type="ARBA" id="ARBA00022722"/>
    </source>
</evidence>
<dbReference type="EC" id="3.1.-.-" evidence="6"/>
<evidence type="ECO:0000313" key="9">
    <source>
        <dbReference type="Proteomes" id="UP001519363"/>
    </source>
</evidence>
<dbReference type="Proteomes" id="UP001519363">
    <property type="component" value="Unassembled WGS sequence"/>
</dbReference>
<comment type="cofactor">
    <cofactor evidence="6">
        <name>Mg(2+)</name>
        <dbReference type="ChEBI" id="CHEBI:18420"/>
    </cofactor>
</comment>
<feature type="binding site" evidence="6">
    <location>
        <position position="5"/>
    </location>
    <ligand>
        <name>Mg(2+)</name>
        <dbReference type="ChEBI" id="CHEBI:18420"/>
    </ligand>
</feature>
<dbReference type="CDD" id="cd09874">
    <property type="entry name" value="PIN_MT3492-like"/>
    <property type="match status" value="1"/>
</dbReference>
<dbReference type="InterPro" id="IPR002716">
    <property type="entry name" value="PIN_dom"/>
</dbReference>
<evidence type="ECO:0000256" key="1">
    <source>
        <dbReference type="ARBA" id="ARBA00022649"/>
    </source>
</evidence>
<keyword evidence="2 6" id="KW-0540">Nuclease</keyword>
<dbReference type="Gene3D" id="3.40.50.1010">
    <property type="entry name" value="5'-nuclease"/>
    <property type="match status" value="1"/>
</dbReference>
<keyword evidence="1 6" id="KW-1277">Toxin-antitoxin system</keyword>
<evidence type="ECO:0000256" key="6">
    <source>
        <dbReference type="HAMAP-Rule" id="MF_00265"/>
    </source>
</evidence>
<proteinExistence type="inferred from homology"/>
<dbReference type="EMBL" id="JAGIOO010000001">
    <property type="protein sequence ID" value="MBP2474122.1"/>
    <property type="molecule type" value="Genomic_DNA"/>
</dbReference>
<reference evidence="8 9" key="1">
    <citation type="submission" date="2021-03" db="EMBL/GenBank/DDBJ databases">
        <title>Sequencing the genomes of 1000 actinobacteria strains.</title>
        <authorList>
            <person name="Klenk H.-P."/>
        </authorList>
    </citation>
    <scope>NUCLEOTIDE SEQUENCE [LARGE SCALE GENOMIC DNA]</scope>
    <source>
        <strain evidence="8 9">DSM 44580</strain>
    </source>
</reference>